<proteinExistence type="predicted"/>
<name>A0A922L8U5_DERFA</name>
<keyword evidence="2" id="KW-1185">Reference proteome</keyword>
<reference evidence="1" key="1">
    <citation type="submission" date="2013-05" db="EMBL/GenBank/DDBJ databases">
        <authorList>
            <person name="Yim A.K.Y."/>
            <person name="Chan T.F."/>
            <person name="Ji K.M."/>
            <person name="Liu X.Y."/>
            <person name="Zhou J.W."/>
            <person name="Li R.Q."/>
            <person name="Yang K.Y."/>
            <person name="Li J."/>
            <person name="Li M."/>
            <person name="Law P.T.W."/>
            <person name="Wu Y.L."/>
            <person name="Cai Z.L."/>
            <person name="Qin H."/>
            <person name="Bao Y."/>
            <person name="Leung R.K.K."/>
            <person name="Ng P.K.S."/>
            <person name="Zou J."/>
            <person name="Zhong X.J."/>
            <person name="Ran P.X."/>
            <person name="Zhong N.S."/>
            <person name="Liu Z.G."/>
            <person name="Tsui S.K.W."/>
        </authorList>
    </citation>
    <scope>NUCLEOTIDE SEQUENCE</scope>
    <source>
        <strain evidence="1">Derf</strain>
        <tissue evidence="1">Whole organism</tissue>
    </source>
</reference>
<evidence type="ECO:0000313" key="2">
    <source>
        <dbReference type="Proteomes" id="UP000790347"/>
    </source>
</evidence>
<dbReference type="EMBL" id="ASGP02000001">
    <property type="protein sequence ID" value="KAH9526854.1"/>
    <property type="molecule type" value="Genomic_DNA"/>
</dbReference>
<dbReference type="AlphaFoldDB" id="A0A922L8U5"/>
<dbReference type="Proteomes" id="UP000790347">
    <property type="component" value="Unassembled WGS sequence"/>
</dbReference>
<evidence type="ECO:0000313" key="1">
    <source>
        <dbReference type="EMBL" id="KAH9526854.1"/>
    </source>
</evidence>
<protein>
    <submittedName>
        <fullName evidence="1">Uncharacterized protein</fullName>
    </submittedName>
</protein>
<comment type="caution">
    <text evidence="1">The sequence shown here is derived from an EMBL/GenBank/DDBJ whole genome shotgun (WGS) entry which is preliminary data.</text>
</comment>
<reference evidence="1" key="2">
    <citation type="journal article" date="2022" name="Res Sq">
        <title>Comparative Genomics Reveals Insights into the Divergent Evolution of Astigmatic Mites and Household Pest Adaptations.</title>
        <authorList>
            <person name="Xiong Q."/>
            <person name="Wan A.T.-Y."/>
            <person name="Liu X.-Y."/>
            <person name="Fung C.S.-H."/>
            <person name="Xiao X."/>
            <person name="Malainual N."/>
            <person name="Hou J."/>
            <person name="Wang L."/>
            <person name="Wang M."/>
            <person name="Yang K."/>
            <person name="Cui Y."/>
            <person name="Leung E."/>
            <person name="Nong W."/>
            <person name="Shin S.-K."/>
            <person name="Au S."/>
            <person name="Jeong K.Y."/>
            <person name="Chew F.T."/>
            <person name="Hui J."/>
            <person name="Leung T.F."/>
            <person name="Tungtrongchitr A."/>
            <person name="Zhong N."/>
            <person name="Liu Z."/>
            <person name="Tsui S."/>
        </authorList>
    </citation>
    <scope>NUCLEOTIDE SEQUENCE</scope>
    <source>
        <strain evidence="1">Derf</strain>
        <tissue evidence="1">Whole organism</tissue>
    </source>
</reference>
<organism evidence="1 2">
    <name type="scientific">Dermatophagoides farinae</name>
    <name type="common">American house dust mite</name>
    <dbReference type="NCBI Taxonomy" id="6954"/>
    <lineage>
        <taxon>Eukaryota</taxon>
        <taxon>Metazoa</taxon>
        <taxon>Ecdysozoa</taxon>
        <taxon>Arthropoda</taxon>
        <taxon>Chelicerata</taxon>
        <taxon>Arachnida</taxon>
        <taxon>Acari</taxon>
        <taxon>Acariformes</taxon>
        <taxon>Sarcoptiformes</taxon>
        <taxon>Astigmata</taxon>
        <taxon>Psoroptidia</taxon>
        <taxon>Analgoidea</taxon>
        <taxon>Pyroglyphidae</taxon>
        <taxon>Dermatophagoidinae</taxon>
        <taxon>Dermatophagoides</taxon>
    </lineage>
</organism>
<accession>A0A922L8U5</accession>
<sequence length="286" mass="32306">MNNCPLRSPSRKRLVSILQKHEKFELAISGGAIADLMFRFLKSSFNTFNIPSYILKAIIRALAFTSQSVPFSDGRSDFSVIIPWALVLTSKSPCFGSRLNSRIIKLFLSVMINKRSLSSLGIRKDFMTDIRPLRGISFNDRKPSAVTRIKFKSVGDVKFPELNLAIVLIQAKNSKNRLPEMALKTAVDFCAVTTQKDFCENLLRNKNFQINNDDDIKPRDNFFSEQLGLKRTTIVAKSNKLRSFRQFSGTAKMKCLISSLNSESDNCVLQVLNCSNVPFSLFYSCD</sequence>
<gene>
    <name evidence="1" type="ORF">DERF_000912</name>
</gene>